<organism evidence="3 4">
    <name type="scientific">Pullulanibacillus pueri</name>
    <dbReference type="NCBI Taxonomy" id="1437324"/>
    <lineage>
        <taxon>Bacteria</taxon>
        <taxon>Bacillati</taxon>
        <taxon>Bacillota</taxon>
        <taxon>Bacilli</taxon>
        <taxon>Bacillales</taxon>
        <taxon>Sporolactobacillaceae</taxon>
        <taxon>Pullulanibacillus</taxon>
    </lineage>
</organism>
<evidence type="ECO:0000313" key="3">
    <source>
        <dbReference type="EMBL" id="GGH73743.1"/>
    </source>
</evidence>
<dbReference type="FunFam" id="3.40.50.720:FF:000084">
    <property type="entry name" value="Short-chain dehydrogenase reductase"/>
    <property type="match status" value="1"/>
</dbReference>
<dbReference type="PANTHER" id="PTHR42760">
    <property type="entry name" value="SHORT-CHAIN DEHYDROGENASES/REDUCTASES FAMILY MEMBER"/>
    <property type="match status" value="1"/>
</dbReference>
<dbReference type="GO" id="GO:0016616">
    <property type="term" value="F:oxidoreductase activity, acting on the CH-OH group of donors, NAD or NADP as acceptor"/>
    <property type="evidence" value="ECO:0007669"/>
    <property type="project" value="TreeGrafter"/>
</dbReference>
<dbReference type="GO" id="GO:0008206">
    <property type="term" value="P:bile acid metabolic process"/>
    <property type="evidence" value="ECO:0007669"/>
    <property type="project" value="UniProtKB-ARBA"/>
</dbReference>
<name>A0A8J2ZS22_9BACL</name>
<dbReference type="GO" id="GO:0006633">
    <property type="term" value="P:fatty acid biosynthetic process"/>
    <property type="evidence" value="ECO:0007669"/>
    <property type="project" value="TreeGrafter"/>
</dbReference>
<dbReference type="Pfam" id="PF13561">
    <property type="entry name" value="adh_short_C2"/>
    <property type="match status" value="1"/>
</dbReference>
<dbReference type="InterPro" id="IPR002347">
    <property type="entry name" value="SDR_fam"/>
</dbReference>
<dbReference type="InterPro" id="IPR036291">
    <property type="entry name" value="NAD(P)-bd_dom_sf"/>
</dbReference>
<dbReference type="Proteomes" id="UP000656813">
    <property type="component" value="Unassembled WGS sequence"/>
</dbReference>
<dbReference type="PROSITE" id="PS00061">
    <property type="entry name" value="ADH_SHORT"/>
    <property type="match status" value="1"/>
</dbReference>
<dbReference type="PRINTS" id="PR00080">
    <property type="entry name" value="SDRFAMILY"/>
</dbReference>
<gene>
    <name evidence="3" type="primary">fabG</name>
    <name evidence="3" type="ORF">GCM10007096_01280</name>
</gene>
<dbReference type="SUPFAM" id="SSF51735">
    <property type="entry name" value="NAD(P)-binding Rossmann-fold domains"/>
    <property type="match status" value="1"/>
</dbReference>
<accession>A0A8J2ZS22</accession>
<comment type="caution">
    <text evidence="3">The sequence shown here is derived from an EMBL/GenBank/DDBJ whole genome shotgun (WGS) entry which is preliminary data.</text>
</comment>
<dbReference type="RefSeq" id="WP_188495025.1">
    <property type="nucleotide sequence ID" value="NZ_BMFV01000001.1"/>
</dbReference>
<dbReference type="EMBL" id="BMFV01000001">
    <property type="protein sequence ID" value="GGH73743.1"/>
    <property type="molecule type" value="Genomic_DNA"/>
</dbReference>
<evidence type="ECO:0000313" key="4">
    <source>
        <dbReference type="Proteomes" id="UP000656813"/>
    </source>
</evidence>
<comment type="similarity">
    <text evidence="1">Belongs to the short-chain dehydrogenases/reductases (SDR) family.</text>
</comment>
<keyword evidence="2" id="KW-0560">Oxidoreductase</keyword>
<sequence length="269" mass="29250">MEKTAITPNIKMGFSGYKGKTIMVTGGARGIGAQIVEQFVQLDAHIAIIDVMDDQGENLADGWRQKGYNVQYFHCDVSKPVDVKNMVASVVDEFKHIDVLINNAGIFPRADFLEMDEAFWDKVLAVNLKGAYLTSQAVAPMMIEQKSGNILNIGSLHATKGQIDTTAYAVSKGGIITLTRNVAQNLSRYGIRVNCIHPGWVASDGEVARWKKVGEDLEAMERSGQSMPLGRFQTGTDLAFAAIFLASDFASQITGQMLYVDGGAQSHKA</sequence>
<dbReference type="InterPro" id="IPR020904">
    <property type="entry name" value="Sc_DH/Rdtase_CS"/>
</dbReference>
<evidence type="ECO:0000256" key="1">
    <source>
        <dbReference type="ARBA" id="ARBA00006484"/>
    </source>
</evidence>
<reference evidence="3" key="1">
    <citation type="journal article" date="2014" name="Int. J. Syst. Evol. Microbiol.">
        <title>Complete genome sequence of Corynebacterium casei LMG S-19264T (=DSM 44701T), isolated from a smear-ripened cheese.</title>
        <authorList>
            <consortium name="US DOE Joint Genome Institute (JGI-PGF)"/>
            <person name="Walter F."/>
            <person name="Albersmeier A."/>
            <person name="Kalinowski J."/>
            <person name="Ruckert C."/>
        </authorList>
    </citation>
    <scope>NUCLEOTIDE SEQUENCE</scope>
    <source>
        <strain evidence="3">CGMCC 1.12777</strain>
    </source>
</reference>
<dbReference type="PANTHER" id="PTHR42760:SF133">
    <property type="entry name" value="3-OXOACYL-[ACYL-CARRIER-PROTEIN] REDUCTASE"/>
    <property type="match status" value="1"/>
</dbReference>
<dbReference type="NCBIfam" id="NF005559">
    <property type="entry name" value="PRK07231.1"/>
    <property type="match status" value="1"/>
</dbReference>
<proteinExistence type="inferred from homology"/>
<protein>
    <submittedName>
        <fullName evidence="3">3-oxoacyl-(ACP) reductase</fullName>
    </submittedName>
</protein>
<dbReference type="AlphaFoldDB" id="A0A8J2ZS22"/>
<dbReference type="CDD" id="cd05233">
    <property type="entry name" value="SDR_c"/>
    <property type="match status" value="1"/>
</dbReference>
<dbReference type="GO" id="GO:0048038">
    <property type="term" value="F:quinone binding"/>
    <property type="evidence" value="ECO:0007669"/>
    <property type="project" value="TreeGrafter"/>
</dbReference>
<reference evidence="3" key="2">
    <citation type="submission" date="2020-09" db="EMBL/GenBank/DDBJ databases">
        <authorList>
            <person name="Sun Q."/>
            <person name="Zhou Y."/>
        </authorList>
    </citation>
    <scope>NUCLEOTIDE SEQUENCE</scope>
    <source>
        <strain evidence="3">CGMCC 1.12777</strain>
    </source>
</reference>
<keyword evidence="4" id="KW-1185">Reference proteome</keyword>
<evidence type="ECO:0000256" key="2">
    <source>
        <dbReference type="ARBA" id="ARBA00023002"/>
    </source>
</evidence>
<dbReference type="PRINTS" id="PR00081">
    <property type="entry name" value="GDHRDH"/>
</dbReference>
<dbReference type="Gene3D" id="3.40.50.720">
    <property type="entry name" value="NAD(P)-binding Rossmann-like Domain"/>
    <property type="match status" value="1"/>
</dbReference>